<evidence type="ECO:0000313" key="3">
    <source>
        <dbReference type="Proteomes" id="UP000549913"/>
    </source>
</evidence>
<dbReference type="GO" id="GO:0016740">
    <property type="term" value="F:transferase activity"/>
    <property type="evidence" value="ECO:0007669"/>
    <property type="project" value="UniProtKB-KW"/>
</dbReference>
<dbReference type="Pfam" id="PF00535">
    <property type="entry name" value="Glycos_transf_2"/>
    <property type="match status" value="1"/>
</dbReference>
<gene>
    <name evidence="2" type="ORF">BJ984_003498</name>
</gene>
<dbReference type="Proteomes" id="UP000549913">
    <property type="component" value="Unassembled WGS sequence"/>
</dbReference>
<dbReference type="InterPro" id="IPR029044">
    <property type="entry name" value="Nucleotide-diphossugar_trans"/>
</dbReference>
<dbReference type="PANTHER" id="PTHR43685">
    <property type="entry name" value="GLYCOSYLTRANSFERASE"/>
    <property type="match status" value="1"/>
</dbReference>
<keyword evidence="3" id="KW-1185">Reference proteome</keyword>
<dbReference type="InterPro" id="IPR050834">
    <property type="entry name" value="Glycosyltransf_2"/>
</dbReference>
<dbReference type="AlphaFoldDB" id="A0A852SUT2"/>
<proteinExistence type="predicted"/>
<feature type="domain" description="Glycosyltransferase 2-like" evidence="1">
    <location>
        <begin position="5"/>
        <end position="132"/>
    </location>
</feature>
<dbReference type="PANTHER" id="PTHR43685:SF2">
    <property type="entry name" value="GLYCOSYLTRANSFERASE 2-LIKE DOMAIN-CONTAINING PROTEIN"/>
    <property type="match status" value="1"/>
</dbReference>
<dbReference type="RefSeq" id="WP_179549121.1">
    <property type="nucleotide sequence ID" value="NZ_BSEW01000002.1"/>
</dbReference>
<organism evidence="2 3">
    <name type="scientific">Herbiconiux flava</name>
    <dbReference type="NCBI Taxonomy" id="881268"/>
    <lineage>
        <taxon>Bacteria</taxon>
        <taxon>Bacillati</taxon>
        <taxon>Actinomycetota</taxon>
        <taxon>Actinomycetes</taxon>
        <taxon>Micrococcales</taxon>
        <taxon>Microbacteriaceae</taxon>
        <taxon>Herbiconiux</taxon>
    </lineage>
</organism>
<keyword evidence="2" id="KW-0808">Transferase</keyword>
<sequence>MTLDIMMPFYGRFDHFREAVESVLAQRDPDWRLVIVDDVYPDPAPGEWAASLGDPRVHYLRNVVNLGVGGNFRECVRLIANDRAVLMGCDDRMHAGYVARVAELVREHPEAAIVQPGVEVIDAEGRAHRPLADRVKAALRPRGPKPELLAGEPLARSLLIGNWAYFPSVVWQADALRRFGFRPGYKVVQDLQLMLDIVFDGGSMLLDDEVVFSYRRHATSVSAVTGPDGAKFAEEHALFSETAARAHAARWHRAERAARLHPTSRLNAVTELPAALRAGDPAGRRALLRHLLR</sequence>
<reference evidence="2 3" key="1">
    <citation type="submission" date="2020-07" db="EMBL/GenBank/DDBJ databases">
        <title>Sequencing the genomes of 1000 actinobacteria strains.</title>
        <authorList>
            <person name="Klenk H.-P."/>
        </authorList>
    </citation>
    <scope>NUCLEOTIDE SEQUENCE [LARGE SCALE GENOMIC DNA]</scope>
    <source>
        <strain evidence="2 3">DSM 26474</strain>
    </source>
</reference>
<dbReference type="EMBL" id="JACCBM010000001">
    <property type="protein sequence ID" value="NYD72340.1"/>
    <property type="molecule type" value="Genomic_DNA"/>
</dbReference>
<protein>
    <submittedName>
        <fullName evidence="2">Glycosyltransferase involved in cell wall biosynthesis</fullName>
    </submittedName>
</protein>
<evidence type="ECO:0000259" key="1">
    <source>
        <dbReference type="Pfam" id="PF00535"/>
    </source>
</evidence>
<dbReference type="SUPFAM" id="SSF53448">
    <property type="entry name" value="Nucleotide-diphospho-sugar transferases"/>
    <property type="match status" value="1"/>
</dbReference>
<dbReference type="Gene3D" id="3.90.550.10">
    <property type="entry name" value="Spore Coat Polysaccharide Biosynthesis Protein SpsA, Chain A"/>
    <property type="match status" value="1"/>
</dbReference>
<accession>A0A852SUT2</accession>
<evidence type="ECO:0000313" key="2">
    <source>
        <dbReference type="EMBL" id="NYD72340.1"/>
    </source>
</evidence>
<comment type="caution">
    <text evidence="2">The sequence shown here is derived from an EMBL/GenBank/DDBJ whole genome shotgun (WGS) entry which is preliminary data.</text>
</comment>
<name>A0A852SUT2_9MICO</name>
<dbReference type="InterPro" id="IPR001173">
    <property type="entry name" value="Glyco_trans_2-like"/>
</dbReference>